<dbReference type="RefSeq" id="WP_253578661.1">
    <property type="nucleotide sequence ID" value="NZ_JAMFTQ010000012.1"/>
</dbReference>
<feature type="domain" description="Glutamine amidotransferase" evidence="1">
    <location>
        <begin position="44"/>
        <end position="187"/>
    </location>
</feature>
<keyword evidence="2" id="KW-0315">Glutamine amidotransferase</keyword>
<dbReference type="PANTHER" id="PTHR42695">
    <property type="entry name" value="GLUTAMINE AMIDOTRANSFERASE YLR126C-RELATED"/>
    <property type="match status" value="1"/>
</dbReference>
<dbReference type="InterPro" id="IPR044992">
    <property type="entry name" value="ChyE-like"/>
</dbReference>
<accession>A0ABT1G2R8</accession>
<organism evidence="2 3">
    <name type="scientific">Corynebacterium stercoris</name>
    <dbReference type="NCBI Taxonomy" id="2943490"/>
    <lineage>
        <taxon>Bacteria</taxon>
        <taxon>Bacillati</taxon>
        <taxon>Actinomycetota</taxon>
        <taxon>Actinomycetes</taxon>
        <taxon>Mycobacteriales</taxon>
        <taxon>Corynebacteriaceae</taxon>
        <taxon>Corynebacterium</taxon>
    </lineage>
</organism>
<dbReference type="PANTHER" id="PTHR42695:SF5">
    <property type="entry name" value="GLUTAMINE AMIDOTRANSFERASE YLR126C-RELATED"/>
    <property type="match status" value="1"/>
</dbReference>
<dbReference type="CDD" id="cd01741">
    <property type="entry name" value="GATase1_1"/>
    <property type="match status" value="1"/>
</dbReference>
<gene>
    <name evidence="2" type="ORF">M5J20_08825</name>
</gene>
<comment type="caution">
    <text evidence="2">The sequence shown here is derived from an EMBL/GenBank/DDBJ whole genome shotgun (WGS) entry which is preliminary data.</text>
</comment>
<dbReference type="EMBL" id="JAMFTQ010000012">
    <property type="protein sequence ID" value="MCP1388286.1"/>
    <property type="molecule type" value="Genomic_DNA"/>
</dbReference>
<name>A0ABT1G2R8_9CORY</name>
<dbReference type="Proteomes" id="UP001204000">
    <property type="component" value="Unassembled WGS sequence"/>
</dbReference>
<protein>
    <submittedName>
        <fullName evidence="2">Type 1 glutamine amidotransferase</fullName>
    </submittedName>
</protein>
<evidence type="ECO:0000313" key="2">
    <source>
        <dbReference type="EMBL" id="MCP1388286.1"/>
    </source>
</evidence>
<dbReference type="InterPro" id="IPR029062">
    <property type="entry name" value="Class_I_gatase-like"/>
</dbReference>
<dbReference type="InterPro" id="IPR017926">
    <property type="entry name" value="GATASE"/>
</dbReference>
<dbReference type="Pfam" id="PF00117">
    <property type="entry name" value="GATase"/>
    <property type="match status" value="1"/>
</dbReference>
<dbReference type="Gene3D" id="3.40.50.880">
    <property type="match status" value="1"/>
</dbReference>
<keyword evidence="3" id="KW-1185">Reference proteome</keyword>
<dbReference type="PROSITE" id="PS51273">
    <property type="entry name" value="GATASE_TYPE_1"/>
    <property type="match status" value="1"/>
</dbReference>
<evidence type="ECO:0000313" key="3">
    <source>
        <dbReference type="Proteomes" id="UP001204000"/>
    </source>
</evidence>
<reference evidence="2" key="1">
    <citation type="submission" date="2022-05" db="EMBL/GenBank/DDBJ databases">
        <title>Corynebacterium sp. TA-R-1 sp. nov., isolated from human feces.</title>
        <authorList>
            <person name="Shamsuzzaman M."/>
            <person name="Dahal R.H."/>
        </authorList>
    </citation>
    <scope>NUCLEOTIDE SEQUENCE</scope>
    <source>
        <strain evidence="2">TA-R-1</strain>
    </source>
</reference>
<evidence type="ECO:0000259" key="1">
    <source>
        <dbReference type="Pfam" id="PF00117"/>
    </source>
</evidence>
<sequence length="237" mass="24434">MASITILQPDPIVPPQRLAGWLADAAAATTLVDLTSEPVPTLAGCGDGIILLGGRADALDHAASPWILQVHRLLRDARAAHVPVLGICLGHQIVADCFGGEVSVGLAPQDEEGATRITLTDAGLADPVLSVLGPSPVVAQSHHDAVTKLPPGATLLASSGCCPIQAMRLGSILTVQFHPEVTPAVAGDWAARSGHDGNEIASELSLFDASLQRDGRALTTSFVEKTRPNSPRAGLVQ</sequence>
<dbReference type="SUPFAM" id="SSF52317">
    <property type="entry name" value="Class I glutamine amidotransferase-like"/>
    <property type="match status" value="1"/>
</dbReference>
<proteinExistence type="predicted"/>